<proteinExistence type="predicted"/>
<accession>A0A1L9WHM2</accession>
<dbReference type="Proteomes" id="UP000184546">
    <property type="component" value="Unassembled WGS sequence"/>
</dbReference>
<keyword evidence="2" id="KW-1185">Reference proteome</keyword>
<dbReference type="AlphaFoldDB" id="A0A1L9WHM2"/>
<sequence length="153" mass="16586">MGIQAPSKDVDLSALTLEVIESHHIRLNATAAQAALNIMSVSASRTHSLFREMLSPVEENGSVSYTGTEWAVSSRVALPRSVSLCSQSVRTKMIAIDHALEVRAKFRDRNGRLFDAYIAISIPFSIYDSSGCGAGWEHLRKGSGVRHVSASNV</sequence>
<evidence type="ECO:0000313" key="2">
    <source>
        <dbReference type="Proteomes" id="UP000184546"/>
    </source>
</evidence>
<organism evidence="1 2">
    <name type="scientific">Aspergillus aculeatus (strain ATCC 16872 / CBS 172.66 / WB 5094)</name>
    <dbReference type="NCBI Taxonomy" id="690307"/>
    <lineage>
        <taxon>Eukaryota</taxon>
        <taxon>Fungi</taxon>
        <taxon>Dikarya</taxon>
        <taxon>Ascomycota</taxon>
        <taxon>Pezizomycotina</taxon>
        <taxon>Eurotiomycetes</taxon>
        <taxon>Eurotiomycetidae</taxon>
        <taxon>Eurotiales</taxon>
        <taxon>Aspergillaceae</taxon>
        <taxon>Aspergillus</taxon>
        <taxon>Aspergillus subgen. Circumdati</taxon>
    </lineage>
</organism>
<protein>
    <submittedName>
        <fullName evidence="1">Uncharacterized protein</fullName>
    </submittedName>
</protein>
<reference evidence="2" key="1">
    <citation type="journal article" date="2017" name="Genome Biol.">
        <title>Comparative genomics reveals high biological diversity and specific adaptations in the industrially and medically important fungal genus Aspergillus.</title>
        <authorList>
            <person name="de Vries R.P."/>
            <person name="Riley R."/>
            <person name="Wiebenga A."/>
            <person name="Aguilar-Osorio G."/>
            <person name="Amillis S."/>
            <person name="Uchima C.A."/>
            <person name="Anderluh G."/>
            <person name="Asadollahi M."/>
            <person name="Askin M."/>
            <person name="Barry K."/>
            <person name="Battaglia E."/>
            <person name="Bayram O."/>
            <person name="Benocci T."/>
            <person name="Braus-Stromeyer S.A."/>
            <person name="Caldana C."/>
            <person name="Canovas D."/>
            <person name="Cerqueira G.C."/>
            <person name="Chen F."/>
            <person name="Chen W."/>
            <person name="Choi C."/>
            <person name="Clum A."/>
            <person name="Dos Santos R.A."/>
            <person name="Damasio A.R."/>
            <person name="Diallinas G."/>
            <person name="Emri T."/>
            <person name="Fekete E."/>
            <person name="Flipphi M."/>
            <person name="Freyberg S."/>
            <person name="Gallo A."/>
            <person name="Gournas C."/>
            <person name="Habgood R."/>
            <person name="Hainaut M."/>
            <person name="Harispe M.L."/>
            <person name="Henrissat B."/>
            <person name="Hilden K.S."/>
            <person name="Hope R."/>
            <person name="Hossain A."/>
            <person name="Karabika E."/>
            <person name="Karaffa L."/>
            <person name="Karanyi Z."/>
            <person name="Krasevec N."/>
            <person name="Kuo A."/>
            <person name="Kusch H."/>
            <person name="LaButti K."/>
            <person name="Lagendijk E.L."/>
            <person name="Lapidus A."/>
            <person name="Levasseur A."/>
            <person name="Lindquist E."/>
            <person name="Lipzen A."/>
            <person name="Logrieco A.F."/>
            <person name="MacCabe A."/>
            <person name="Maekelae M.R."/>
            <person name="Malavazi I."/>
            <person name="Melin P."/>
            <person name="Meyer V."/>
            <person name="Mielnichuk N."/>
            <person name="Miskei M."/>
            <person name="Molnar A.P."/>
            <person name="Mule G."/>
            <person name="Ngan C.Y."/>
            <person name="Orejas M."/>
            <person name="Orosz E."/>
            <person name="Ouedraogo J.P."/>
            <person name="Overkamp K.M."/>
            <person name="Park H.-S."/>
            <person name="Perrone G."/>
            <person name="Piumi F."/>
            <person name="Punt P.J."/>
            <person name="Ram A.F."/>
            <person name="Ramon A."/>
            <person name="Rauscher S."/>
            <person name="Record E."/>
            <person name="Riano-Pachon D.M."/>
            <person name="Robert V."/>
            <person name="Roehrig J."/>
            <person name="Ruller R."/>
            <person name="Salamov A."/>
            <person name="Salih N.S."/>
            <person name="Samson R.A."/>
            <person name="Sandor E."/>
            <person name="Sanguinetti M."/>
            <person name="Schuetze T."/>
            <person name="Sepcic K."/>
            <person name="Shelest E."/>
            <person name="Sherlock G."/>
            <person name="Sophianopoulou V."/>
            <person name="Squina F.M."/>
            <person name="Sun H."/>
            <person name="Susca A."/>
            <person name="Todd R.B."/>
            <person name="Tsang A."/>
            <person name="Unkles S.E."/>
            <person name="van de Wiele N."/>
            <person name="van Rossen-Uffink D."/>
            <person name="Oliveira J.V."/>
            <person name="Vesth T.C."/>
            <person name="Visser J."/>
            <person name="Yu J.-H."/>
            <person name="Zhou M."/>
            <person name="Andersen M.R."/>
            <person name="Archer D.B."/>
            <person name="Baker S.E."/>
            <person name="Benoit I."/>
            <person name="Brakhage A.A."/>
            <person name="Braus G.H."/>
            <person name="Fischer R."/>
            <person name="Frisvad J.C."/>
            <person name="Goldman G.H."/>
            <person name="Houbraken J."/>
            <person name="Oakley B."/>
            <person name="Pocsi I."/>
            <person name="Scazzocchio C."/>
            <person name="Seiboth B."/>
            <person name="vanKuyk P.A."/>
            <person name="Wortman J."/>
            <person name="Dyer P.S."/>
            <person name="Grigoriev I.V."/>
        </authorList>
    </citation>
    <scope>NUCLEOTIDE SEQUENCE [LARGE SCALE GENOMIC DNA]</scope>
    <source>
        <strain evidence="2">ATCC 16872 / CBS 172.66 / WB 5094</strain>
    </source>
</reference>
<evidence type="ECO:0000313" key="1">
    <source>
        <dbReference type="EMBL" id="OJJ95668.1"/>
    </source>
</evidence>
<dbReference type="EMBL" id="KV878988">
    <property type="protein sequence ID" value="OJJ95668.1"/>
    <property type="molecule type" value="Genomic_DNA"/>
</dbReference>
<name>A0A1L9WHM2_ASPA1</name>
<dbReference type="OrthoDB" id="2333384at2759"/>
<dbReference type="STRING" id="690307.A0A1L9WHM2"/>
<dbReference type="GeneID" id="30971523"/>
<dbReference type="VEuPathDB" id="FungiDB:ASPACDRAFT_1859908"/>
<dbReference type="RefSeq" id="XP_020052008.1">
    <property type="nucleotide sequence ID" value="XM_020197709.1"/>
</dbReference>
<gene>
    <name evidence="1" type="ORF">ASPACDRAFT_1859908</name>
</gene>